<sequence length="328" mass="33989">MAGGKRVGRQQLADLGFQGPALFVDGRERAGQGRDDHVEGAGARDDDSLFVERVEDVVDEPGGHARGLRADQFDESAAAGFPQGGRGSVAFQQPGDGLVVKAGTQDALQAGVELGEQAAYPVGGAGGLGGEVLVEAREDGELGGDLVGQFQGAQGVRHGAGGVRDHGRVLRVGLRLARVEVGDPPHRQSGQVGDLVEHRPQFRLAAGQGLVEDLLPGRVSPWPWCVLLPTSKPRKPPTPLVSITVPPLTRCRAGLGVGAVLAHPRYADLPPANGRALRPARRRSDFSSAFPTAPLGTGDSTSRSSDREGATVMPGPEASGPLAGPRKT</sequence>
<organism evidence="2 3">
    <name type="scientific">Streptomyces polychromogenes</name>
    <dbReference type="NCBI Taxonomy" id="67342"/>
    <lineage>
        <taxon>Bacteria</taxon>
        <taxon>Bacillati</taxon>
        <taxon>Actinomycetota</taxon>
        <taxon>Actinomycetes</taxon>
        <taxon>Kitasatosporales</taxon>
        <taxon>Streptomycetaceae</taxon>
        <taxon>Streptomyces</taxon>
    </lineage>
</organism>
<evidence type="ECO:0000313" key="2">
    <source>
        <dbReference type="EMBL" id="GAA0318329.1"/>
    </source>
</evidence>
<protein>
    <submittedName>
        <fullName evidence="2">Uncharacterized protein</fullName>
    </submittedName>
</protein>
<dbReference type="Proteomes" id="UP001501867">
    <property type="component" value="Unassembled WGS sequence"/>
</dbReference>
<proteinExistence type="predicted"/>
<evidence type="ECO:0000256" key="1">
    <source>
        <dbReference type="SAM" id="MobiDB-lite"/>
    </source>
</evidence>
<dbReference type="EMBL" id="BAAABV010000028">
    <property type="protein sequence ID" value="GAA0318329.1"/>
    <property type="molecule type" value="Genomic_DNA"/>
</dbReference>
<reference evidence="3" key="1">
    <citation type="journal article" date="2019" name="Int. J. Syst. Evol. Microbiol.">
        <title>The Global Catalogue of Microorganisms (GCM) 10K type strain sequencing project: providing services to taxonomists for standard genome sequencing and annotation.</title>
        <authorList>
            <consortium name="The Broad Institute Genomics Platform"/>
            <consortium name="The Broad Institute Genome Sequencing Center for Infectious Disease"/>
            <person name="Wu L."/>
            <person name="Ma J."/>
        </authorList>
    </citation>
    <scope>NUCLEOTIDE SEQUENCE [LARGE SCALE GENOMIC DNA]</scope>
    <source>
        <strain evidence="3">JCM 4505</strain>
    </source>
</reference>
<comment type="caution">
    <text evidence="2">The sequence shown here is derived from an EMBL/GenBank/DDBJ whole genome shotgun (WGS) entry which is preliminary data.</text>
</comment>
<feature type="region of interest" description="Disordered" evidence="1">
    <location>
        <begin position="268"/>
        <end position="328"/>
    </location>
</feature>
<gene>
    <name evidence="2" type="ORF">GCM10010302_66740</name>
</gene>
<accession>A0ABP3FJN4</accession>
<name>A0ABP3FJN4_9ACTN</name>
<keyword evidence="3" id="KW-1185">Reference proteome</keyword>
<evidence type="ECO:0000313" key="3">
    <source>
        <dbReference type="Proteomes" id="UP001501867"/>
    </source>
</evidence>